<feature type="binding site" evidence="12">
    <location>
        <position position="78"/>
    </location>
    <ligand>
        <name>Zn(2+)</name>
        <dbReference type="ChEBI" id="CHEBI:29105"/>
        <label>2</label>
        <note>catalytic</note>
    </ligand>
</feature>
<keyword evidence="1 9" id="KW-0963">Cytoplasm</keyword>
<evidence type="ECO:0000256" key="1">
    <source>
        <dbReference type="ARBA" id="ARBA00022490"/>
    </source>
</evidence>
<comment type="cofactor">
    <cofactor evidence="12">
        <name>Ca(2+)</name>
        <dbReference type="ChEBI" id="CHEBI:29108"/>
    </cofactor>
    <text evidence="12">Binds 1 Ca(2+) cation per subunit. Seen in 1 crystal structure, it is not clear if it is physiologically important.</text>
</comment>
<dbReference type="InterPro" id="IPR001279">
    <property type="entry name" value="Metallo-B-lactamas"/>
</dbReference>
<keyword evidence="5 9" id="KW-0378">Hydrolase</keyword>
<feature type="compositionally biased region" description="Basic residues" evidence="13">
    <location>
        <begin position="7"/>
        <end position="18"/>
    </location>
</feature>
<reference evidence="16" key="1">
    <citation type="submission" date="2017-09" db="EMBL/GenBank/DDBJ databases">
        <title>Depth-based differentiation of microbial function through sediment-hosted aquifers and enrichment of novel symbionts in the deep terrestrial subsurface.</title>
        <authorList>
            <person name="Probst A.J."/>
            <person name="Ladd B."/>
            <person name="Jarett J.K."/>
            <person name="Geller-Mcgrath D.E."/>
            <person name="Sieber C.M.K."/>
            <person name="Emerson J.B."/>
            <person name="Anantharaman K."/>
            <person name="Thomas B.C."/>
            <person name="Malmstrom R."/>
            <person name="Stieglmeier M."/>
            <person name="Klingl A."/>
            <person name="Woyke T."/>
            <person name="Ryan C.M."/>
            <person name="Banfield J.F."/>
        </authorList>
    </citation>
    <scope>NUCLEOTIDE SEQUENCE [LARGE SCALE GENOMIC DNA]</scope>
</reference>
<keyword evidence="7 9" id="KW-0269">Exonuclease</keyword>
<evidence type="ECO:0000256" key="9">
    <source>
        <dbReference type="HAMAP-Rule" id="MF_01491"/>
    </source>
</evidence>
<keyword evidence="2 9" id="KW-0540">Nuclease</keyword>
<comment type="similarity">
    <text evidence="9">Belongs to the metallo-beta-lactamase superfamily. RNA-metabolizing metallo-beta-lactamase-like family. Bacterial RNase J subfamily.</text>
</comment>
<evidence type="ECO:0000313" key="16">
    <source>
        <dbReference type="Proteomes" id="UP000231157"/>
    </source>
</evidence>
<comment type="subunit">
    <text evidence="9">Homodimer, may be a subunit of the RNA degradosome.</text>
</comment>
<gene>
    <name evidence="9" type="primary">rnj</name>
    <name evidence="15" type="ORF">COU07_03945</name>
</gene>
<dbReference type="SUPFAM" id="SSF56281">
    <property type="entry name" value="Metallo-hydrolase/oxidoreductase"/>
    <property type="match status" value="1"/>
</dbReference>
<dbReference type="GO" id="GO:0003723">
    <property type="term" value="F:RNA binding"/>
    <property type="evidence" value="ECO:0007669"/>
    <property type="project" value="UniProtKB-UniRule"/>
</dbReference>
<evidence type="ECO:0000256" key="4">
    <source>
        <dbReference type="ARBA" id="ARBA00022759"/>
    </source>
</evidence>
<dbReference type="NCBIfam" id="TIGR00649">
    <property type="entry name" value="MG423"/>
    <property type="match status" value="1"/>
</dbReference>
<dbReference type="InterPro" id="IPR041636">
    <property type="entry name" value="RNase_J_C"/>
</dbReference>
<feature type="binding site" evidence="9 11">
    <location>
        <begin position="395"/>
        <end position="399"/>
    </location>
    <ligand>
        <name>substrate</name>
    </ligand>
</feature>
<feature type="active site" description="Proton donor" evidence="10">
    <location>
        <position position="226"/>
    </location>
</feature>
<feature type="binding site" evidence="12">
    <location>
        <position position="107"/>
    </location>
    <ligand>
        <name>Zn(2+)</name>
        <dbReference type="ChEBI" id="CHEBI:29105"/>
        <label>1</label>
        <note>catalytic</note>
    </ligand>
</feature>
<keyword evidence="9" id="KW-0698">rRNA processing</keyword>
<comment type="subcellular location">
    <subcellularLocation>
        <location evidence="9">Cytoplasm</location>
    </subcellularLocation>
</comment>
<evidence type="ECO:0000256" key="13">
    <source>
        <dbReference type="SAM" id="MobiDB-lite"/>
    </source>
</evidence>
<dbReference type="EMBL" id="PFAZ01000009">
    <property type="protein sequence ID" value="PIR89014.1"/>
    <property type="molecule type" value="Genomic_DNA"/>
</dbReference>
<evidence type="ECO:0000256" key="7">
    <source>
        <dbReference type="ARBA" id="ARBA00022839"/>
    </source>
</evidence>
<dbReference type="Gene3D" id="3.40.50.10710">
    <property type="entry name" value="Metallo-hydrolase/oxidoreductase"/>
    <property type="match status" value="1"/>
</dbReference>
<feature type="binding site" evidence="12">
    <location>
        <position position="173"/>
    </location>
    <ligand>
        <name>Zn(2+)</name>
        <dbReference type="ChEBI" id="CHEBI:29105"/>
        <label>1</label>
        <note>catalytic</note>
    </ligand>
</feature>
<keyword evidence="4 9" id="KW-0255">Endonuclease</keyword>
<feature type="binding site" evidence="12">
    <location>
        <position position="421"/>
    </location>
    <ligand>
        <name>Zn(2+)</name>
        <dbReference type="ChEBI" id="CHEBI:29105"/>
        <label>1</label>
        <note>catalytic</note>
    </ligand>
</feature>
<feature type="binding site" evidence="12">
    <location>
        <position position="475"/>
    </location>
    <ligand>
        <name>Ca(2+)</name>
        <dbReference type="ChEBI" id="CHEBI:29108"/>
    </ligand>
</feature>
<dbReference type="GO" id="GO:0004521">
    <property type="term" value="F:RNA endonuclease activity"/>
    <property type="evidence" value="ECO:0007669"/>
    <property type="project" value="UniProtKB-UniRule"/>
</dbReference>
<evidence type="ECO:0000259" key="14">
    <source>
        <dbReference type="SMART" id="SM00849"/>
    </source>
</evidence>
<evidence type="ECO:0000313" key="15">
    <source>
        <dbReference type="EMBL" id="PIR89014.1"/>
    </source>
</evidence>
<feature type="active site" description="Proton acceptor" evidence="10">
    <location>
        <position position="399"/>
    </location>
</feature>
<dbReference type="InterPro" id="IPR055132">
    <property type="entry name" value="RNase_J_b_CASP"/>
</dbReference>
<accession>A0A2H0URI7</accession>
<protein>
    <recommendedName>
        <fullName evidence="9">Ribonuclease J</fullName>
        <shortName evidence="9">RNase J</shortName>
        <ecNumber evidence="9">3.1.-.-</ecNumber>
    </recommendedName>
</protein>
<evidence type="ECO:0000256" key="8">
    <source>
        <dbReference type="ARBA" id="ARBA00022884"/>
    </source>
</evidence>
<dbReference type="PIRSF" id="PIRSF004803">
    <property type="entry name" value="RnjA"/>
    <property type="match status" value="1"/>
</dbReference>
<dbReference type="Pfam" id="PF00753">
    <property type="entry name" value="Lactamase_B"/>
    <property type="match status" value="1"/>
</dbReference>
<comment type="function">
    <text evidence="9">An RNase that has 5'-3' exonuclease and possibly endonuclease activity. Involved in maturation of rRNA and in some organisms also mRNA maturation and/or decay.</text>
</comment>
<feature type="domain" description="Metallo-beta-lactamase" evidence="14">
    <location>
        <begin position="50"/>
        <end position="246"/>
    </location>
</feature>
<dbReference type="Gene3D" id="3.60.15.10">
    <property type="entry name" value="Ribonuclease Z/Hydroxyacylglutathione hydrolase-like"/>
    <property type="match status" value="1"/>
</dbReference>
<organism evidence="15 16">
    <name type="scientific">Candidatus Harrisonbacteria bacterium CG10_big_fil_rev_8_21_14_0_10_40_38</name>
    <dbReference type="NCBI Taxonomy" id="1974583"/>
    <lineage>
        <taxon>Bacteria</taxon>
        <taxon>Candidatus Harrisoniibacteriota</taxon>
    </lineage>
</organism>
<dbReference type="AlphaFoldDB" id="A0A2H0URI7"/>
<feature type="binding site" evidence="12">
    <location>
        <position position="105"/>
    </location>
    <ligand>
        <name>Zn(2+)</name>
        <dbReference type="ChEBI" id="CHEBI:29105"/>
        <label>1</label>
        <note>catalytic</note>
    </ligand>
</feature>
<dbReference type="Gene3D" id="3.10.20.580">
    <property type="match status" value="1"/>
</dbReference>
<dbReference type="GO" id="GO:0008270">
    <property type="term" value="F:zinc ion binding"/>
    <property type="evidence" value="ECO:0007669"/>
    <property type="project" value="InterPro"/>
</dbReference>
<evidence type="ECO:0000256" key="5">
    <source>
        <dbReference type="ARBA" id="ARBA00022801"/>
    </source>
</evidence>
<keyword evidence="3 12" id="KW-0479">Metal-binding</keyword>
<dbReference type="EC" id="3.1.-.-" evidence="9"/>
<dbReference type="Proteomes" id="UP000231157">
    <property type="component" value="Unassembled WGS sequence"/>
</dbReference>
<comment type="cofactor">
    <cofactor evidence="12">
        <name>Zn(2+)</name>
        <dbReference type="ChEBI" id="CHEBI:29105"/>
    </cofactor>
    <text evidence="12">Binds 2 Zn(2+) ions per subunit. It is not clear if Zn(2+) or Mg(2+) is physiologically important.</text>
</comment>
<feature type="region of interest" description="Disordered" evidence="13">
    <location>
        <begin position="1"/>
        <end position="30"/>
    </location>
</feature>
<feature type="binding site" evidence="12">
    <location>
        <position position="195"/>
    </location>
    <ligand>
        <name>Zn(2+)</name>
        <dbReference type="ChEBI" id="CHEBI:29105"/>
        <label>1</label>
        <note>catalytic</note>
    </ligand>
</feature>
<dbReference type="CDD" id="cd07714">
    <property type="entry name" value="RNaseJ_MBL-fold"/>
    <property type="match status" value="1"/>
</dbReference>
<comment type="caution">
    <text evidence="15">The sequence shown here is derived from an EMBL/GenBank/DDBJ whole genome shotgun (WGS) entry which is preliminary data.</text>
</comment>
<evidence type="ECO:0000256" key="11">
    <source>
        <dbReference type="PIRSR" id="PIRSR004803-2"/>
    </source>
</evidence>
<dbReference type="InterPro" id="IPR011108">
    <property type="entry name" value="RMMBL"/>
</dbReference>
<dbReference type="PANTHER" id="PTHR43694">
    <property type="entry name" value="RIBONUCLEASE J"/>
    <property type="match status" value="1"/>
</dbReference>
<dbReference type="Pfam" id="PF17770">
    <property type="entry name" value="RNase_J_C"/>
    <property type="match status" value="1"/>
</dbReference>
<dbReference type="SMART" id="SM00849">
    <property type="entry name" value="Lactamase_B"/>
    <property type="match status" value="1"/>
</dbReference>
<feature type="binding site" evidence="12">
    <location>
        <position position="108"/>
    </location>
    <ligand>
        <name>Zn(2+)</name>
        <dbReference type="ChEBI" id="CHEBI:29105"/>
        <label>1</label>
        <note>catalytic</note>
    </ligand>
</feature>
<feature type="binding site" evidence="12">
    <location>
        <position position="103"/>
    </location>
    <ligand>
        <name>Zn(2+)</name>
        <dbReference type="ChEBI" id="CHEBI:29105"/>
        <label>1</label>
        <note>catalytic</note>
    </ligand>
</feature>
<dbReference type="Pfam" id="PF07521">
    <property type="entry name" value="RMMBL"/>
    <property type="match status" value="1"/>
</dbReference>
<evidence type="ECO:0000256" key="10">
    <source>
        <dbReference type="PIRSR" id="PIRSR004803-1"/>
    </source>
</evidence>
<dbReference type="PANTHER" id="PTHR43694:SF1">
    <property type="entry name" value="RIBONUCLEASE J"/>
    <property type="match status" value="1"/>
</dbReference>
<dbReference type="InterPro" id="IPR004613">
    <property type="entry name" value="RNase_J"/>
</dbReference>
<evidence type="ECO:0000256" key="2">
    <source>
        <dbReference type="ARBA" id="ARBA00022722"/>
    </source>
</evidence>
<evidence type="ECO:0000256" key="6">
    <source>
        <dbReference type="ARBA" id="ARBA00022833"/>
    </source>
</evidence>
<proteinExistence type="inferred from homology"/>
<dbReference type="GO" id="GO:0006364">
    <property type="term" value="P:rRNA processing"/>
    <property type="evidence" value="ECO:0007669"/>
    <property type="project" value="UniProtKB-UniRule"/>
</dbReference>
<dbReference type="Pfam" id="PF22505">
    <property type="entry name" value="RNase_J_b_CASP"/>
    <property type="match status" value="1"/>
</dbReference>
<feature type="compositionally biased region" description="Basic and acidic residues" evidence="13">
    <location>
        <begin position="21"/>
        <end position="30"/>
    </location>
</feature>
<dbReference type="InterPro" id="IPR042173">
    <property type="entry name" value="RNase_J_2"/>
</dbReference>
<evidence type="ECO:0000256" key="3">
    <source>
        <dbReference type="ARBA" id="ARBA00022723"/>
    </source>
</evidence>
<evidence type="ECO:0000256" key="12">
    <source>
        <dbReference type="PIRSR" id="PIRSR004803-3"/>
    </source>
</evidence>
<dbReference type="InterPro" id="IPR030854">
    <property type="entry name" value="RNase_J_bac"/>
</dbReference>
<dbReference type="GO" id="GO:0005737">
    <property type="term" value="C:cytoplasm"/>
    <property type="evidence" value="ECO:0007669"/>
    <property type="project" value="UniProtKB-SubCell"/>
</dbReference>
<keyword evidence="6 12" id="KW-0862">Zinc</keyword>
<dbReference type="InterPro" id="IPR036866">
    <property type="entry name" value="RibonucZ/Hydroxyglut_hydro"/>
</dbReference>
<keyword evidence="12" id="KW-0106">Calcium</keyword>
<sequence>MQETERKRRPVVRKRISTRKPPIESEKKVTEKKSDDAVKFIALGGLEEIGRNCYFFEYKDEIVLVDVGIQFPEEETPGIDYIIPNISYLESKKQNIKGIFLTHGHYDHIAAIHYLIEKLGNPTIYTADFTKAVVQRRHAEFINAPKLKFEVVKHGSRVKVGKYFSADFFTVDHTIPDALGFILETPVGNMVSFGDFRLKVNKEGKPVDLEAFEIAGKKGIHTVFMDSTNAMRPGFSSSEENVGDNLYELMAQAKGRIIVATFASLLTRLFEIIKIGEKLGRKIALNGRSMKDNFLIAQQLGYVKYAKDLVIPLEEIHKHKDEKIIILTTGSQGEPNAGLMRIVNREHRLVSLKRSDTVIFSSSVVPGNERSVQSLQDNIARQVDEIYNSKLLDIHTSGHAHQEDLKLVMKMIKPKYVVPIHGYYLFRAQFKKLAAAANIPKENVILLDNGDALSLEKNDAKMLEEKAPANYVMVDGLGVGDVEEVVLRDRVVLANEGMIVVIATIEKSSGRLIKNPDIISRGFIYLKENREILDEIRRKLRLVIGKMPKQEANPDYVKGMIRNQIGQLIYQKTKRRPMILPVIIEI</sequence>
<dbReference type="HAMAP" id="MF_01491">
    <property type="entry name" value="RNase_J_bact"/>
    <property type="match status" value="1"/>
</dbReference>
<feature type="binding site" evidence="12">
    <location>
        <position position="80"/>
    </location>
    <ligand>
        <name>Ca(2+)</name>
        <dbReference type="ChEBI" id="CHEBI:29108"/>
    </ligand>
</feature>
<name>A0A2H0URI7_9BACT</name>
<dbReference type="GO" id="GO:0004534">
    <property type="term" value="F:5'-3' RNA exonuclease activity"/>
    <property type="evidence" value="ECO:0007669"/>
    <property type="project" value="UniProtKB-UniRule"/>
</dbReference>
<keyword evidence="8 9" id="KW-0694">RNA-binding</keyword>